<dbReference type="GO" id="GO:0048038">
    <property type="term" value="F:quinone binding"/>
    <property type="evidence" value="ECO:0007669"/>
    <property type="project" value="TreeGrafter"/>
</dbReference>
<sequence length="132" mass="14039">MSFTSKVIAITGAASGIGLATAKLLASEGATLALADAQEKTLKAAQKEIAATDVEFSALWSMYETMLQLQRFGKVNGLVTSAGVLGRQFTKADIHEIEDNDWDFVFDVNVKGTLNCHRAFIPSLNSGASIVT</sequence>
<comment type="similarity">
    <text evidence="1">Belongs to the short-chain dehydrogenases/reductases (SDR) family.</text>
</comment>
<dbReference type="CDD" id="cd05233">
    <property type="entry name" value="SDR_c"/>
    <property type="match status" value="1"/>
</dbReference>
<dbReference type="GO" id="GO:0006633">
    <property type="term" value="P:fatty acid biosynthetic process"/>
    <property type="evidence" value="ECO:0007669"/>
    <property type="project" value="TreeGrafter"/>
</dbReference>
<dbReference type="GO" id="GO:0008667">
    <property type="term" value="F:2,3-dihydro-2,3-dihydroxybenzoate dehydrogenase activity"/>
    <property type="evidence" value="ECO:0007669"/>
    <property type="project" value="InterPro"/>
</dbReference>
<gene>
    <name evidence="2" type="ORF">F53441_13896</name>
</gene>
<accession>A0A8H4NG00</accession>
<dbReference type="GO" id="GO:0019290">
    <property type="term" value="P:siderophore biosynthetic process"/>
    <property type="evidence" value="ECO:0007669"/>
    <property type="project" value="InterPro"/>
</dbReference>
<proteinExistence type="inferred from homology"/>
<dbReference type="OrthoDB" id="1669814at2759"/>
<dbReference type="Gene3D" id="3.40.50.720">
    <property type="entry name" value="NAD(P)-binding Rossmann-like Domain"/>
    <property type="match status" value="1"/>
</dbReference>
<comment type="caution">
    <text evidence="2">The sequence shown here is derived from an EMBL/GenBank/DDBJ whole genome shotgun (WGS) entry which is preliminary data.</text>
</comment>
<evidence type="ECO:0000313" key="2">
    <source>
        <dbReference type="EMBL" id="KAF4431458.1"/>
    </source>
</evidence>
<evidence type="ECO:0000313" key="3">
    <source>
        <dbReference type="Proteomes" id="UP000605986"/>
    </source>
</evidence>
<reference evidence="2" key="1">
    <citation type="submission" date="2020-01" db="EMBL/GenBank/DDBJ databases">
        <title>Identification and distribution of gene clusters putatively required for synthesis of sphingolipid metabolism inhibitors in phylogenetically diverse species of the filamentous fungus Fusarium.</title>
        <authorList>
            <person name="Kim H.-S."/>
            <person name="Busman M."/>
            <person name="Brown D.W."/>
            <person name="Divon H."/>
            <person name="Uhlig S."/>
            <person name="Proctor R.H."/>
        </authorList>
    </citation>
    <scope>NUCLEOTIDE SEQUENCE</scope>
    <source>
        <strain evidence="2">NRRL 53441</strain>
    </source>
</reference>
<keyword evidence="3" id="KW-1185">Reference proteome</keyword>
<dbReference type="PRINTS" id="PR01397">
    <property type="entry name" value="DHBDHDRGNASE"/>
</dbReference>
<dbReference type="InterPro" id="IPR002347">
    <property type="entry name" value="SDR_fam"/>
</dbReference>
<name>A0A8H4NG00_9HYPO</name>
<dbReference type="Pfam" id="PF00106">
    <property type="entry name" value="adh_short"/>
    <property type="match status" value="1"/>
</dbReference>
<dbReference type="InterPro" id="IPR003560">
    <property type="entry name" value="DHB_DH"/>
</dbReference>
<organism evidence="2 3">
    <name type="scientific">Fusarium austroafricanum</name>
    <dbReference type="NCBI Taxonomy" id="2364996"/>
    <lineage>
        <taxon>Eukaryota</taxon>
        <taxon>Fungi</taxon>
        <taxon>Dikarya</taxon>
        <taxon>Ascomycota</taxon>
        <taxon>Pezizomycotina</taxon>
        <taxon>Sordariomycetes</taxon>
        <taxon>Hypocreomycetidae</taxon>
        <taxon>Hypocreales</taxon>
        <taxon>Nectriaceae</taxon>
        <taxon>Fusarium</taxon>
        <taxon>Fusarium concolor species complex</taxon>
    </lineage>
</organism>
<dbReference type="PANTHER" id="PTHR42760">
    <property type="entry name" value="SHORT-CHAIN DEHYDROGENASES/REDUCTASES FAMILY MEMBER"/>
    <property type="match status" value="1"/>
</dbReference>
<evidence type="ECO:0000256" key="1">
    <source>
        <dbReference type="ARBA" id="ARBA00006484"/>
    </source>
</evidence>
<dbReference type="EMBL" id="JAADJG010000969">
    <property type="protein sequence ID" value="KAF4431458.1"/>
    <property type="molecule type" value="Genomic_DNA"/>
</dbReference>
<protein>
    <submittedName>
        <fullName evidence="2">NAD(P)-binding protein</fullName>
    </submittedName>
</protein>
<dbReference type="Proteomes" id="UP000605986">
    <property type="component" value="Unassembled WGS sequence"/>
</dbReference>
<dbReference type="SUPFAM" id="SSF51735">
    <property type="entry name" value="NAD(P)-binding Rossmann-fold domains"/>
    <property type="match status" value="1"/>
</dbReference>
<dbReference type="GO" id="GO:0016616">
    <property type="term" value="F:oxidoreductase activity, acting on the CH-OH group of donors, NAD or NADP as acceptor"/>
    <property type="evidence" value="ECO:0007669"/>
    <property type="project" value="TreeGrafter"/>
</dbReference>
<dbReference type="InterPro" id="IPR036291">
    <property type="entry name" value="NAD(P)-bd_dom_sf"/>
</dbReference>
<dbReference type="AlphaFoldDB" id="A0A8H4NG00"/>
<dbReference type="PANTHER" id="PTHR42760:SF45">
    <property type="entry name" value="SHORT CHAIN DEHYDROGENASE_REDUCTASE FAMILY PROTEIN, PUTATIVE (AFU_ORTHOLOGUE AFUA_3G09150)-RELATED"/>
    <property type="match status" value="1"/>
</dbReference>